<organism evidence="4 5">
    <name type="scientific">Geranomyces variabilis</name>
    <dbReference type="NCBI Taxonomy" id="109894"/>
    <lineage>
        <taxon>Eukaryota</taxon>
        <taxon>Fungi</taxon>
        <taxon>Fungi incertae sedis</taxon>
        <taxon>Chytridiomycota</taxon>
        <taxon>Chytridiomycota incertae sedis</taxon>
        <taxon>Chytridiomycetes</taxon>
        <taxon>Spizellomycetales</taxon>
        <taxon>Powellomycetaceae</taxon>
        <taxon>Geranomyces</taxon>
    </lineage>
</organism>
<feature type="transmembrane region" description="Helical" evidence="2">
    <location>
        <begin position="110"/>
        <end position="133"/>
    </location>
</feature>
<dbReference type="CDD" id="cd03507">
    <property type="entry name" value="Delta12-FADS-like"/>
    <property type="match status" value="1"/>
</dbReference>
<comment type="caution">
    <text evidence="4">The sequence shown here is derived from an EMBL/GenBank/DDBJ whole genome shotgun (WGS) entry which is preliminary data.</text>
</comment>
<accession>A0AAD5XV19</accession>
<dbReference type="Proteomes" id="UP001212152">
    <property type="component" value="Unassembled WGS sequence"/>
</dbReference>
<proteinExistence type="predicted"/>
<sequence>MSPASNNEDSTGAYRRQAAVGTSTDNTTVPPLSPASPKSTGYGRNVVASATYAARWSKPAFTLNDVRNAVPAHCFKRDTARSFRYIYADAAGMLALWALATQFYRLPLWAAAIAWPAYWIAQGIVCTGLWVIAHECGHQAFSEKAWINNSVGYVLHSFLLVPYYSWKFTHGKHHKANAHMTKDQVFVPSTRSDHKEKIGERQEPAAPHHDEPVWADAPIADLLNIVAMLTFGWPMYLLNNATGQRFQEWTSHFRPTAPIFEPKQWFHVVASDIGMGIMLAALFLAGHIWGSAAVLKFYVIPYLNVNAWLVLITFLQHTDPQVPHFADSEWNYLLGAISTVDRDYGVLNHFFHHIGDTHVAHHIFSTMPHYHAEEATAAIKKFLGPYYLYDKTPIAKAVWNSYTTCKFVEDEGDVKWFKH</sequence>
<keyword evidence="2" id="KW-0812">Transmembrane</keyword>
<name>A0AAD5XV19_9FUNG</name>
<dbReference type="InterPro" id="IPR012171">
    <property type="entry name" value="Fatty_acid_desaturase"/>
</dbReference>
<feature type="transmembrane region" description="Helical" evidence="2">
    <location>
        <begin position="219"/>
        <end position="238"/>
    </location>
</feature>
<evidence type="ECO:0000256" key="2">
    <source>
        <dbReference type="SAM" id="Phobius"/>
    </source>
</evidence>
<dbReference type="Pfam" id="PF00487">
    <property type="entry name" value="FA_desaturase"/>
    <property type="match status" value="1"/>
</dbReference>
<dbReference type="GO" id="GO:0006629">
    <property type="term" value="P:lipid metabolic process"/>
    <property type="evidence" value="ECO:0007669"/>
    <property type="project" value="InterPro"/>
</dbReference>
<feature type="compositionally biased region" description="Polar residues" evidence="1">
    <location>
        <begin position="20"/>
        <end position="30"/>
    </location>
</feature>
<keyword evidence="2" id="KW-0472">Membrane</keyword>
<dbReference type="EMBL" id="JADGJQ010000006">
    <property type="protein sequence ID" value="KAJ3183534.1"/>
    <property type="molecule type" value="Genomic_DNA"/>
</dbReference>
<evidence type="ECO:0000313" key="5">
    <source>
        <dbReference type="Proteomes" id="UP001212152"/>
    </source>
</evidence>
<feature type="transmembrane region" description="Helical" evidence="2">
    <location>
        <begin position="85"/>
        <end position="104"/>
    </location>
</feature>
<reference evidence="4" key="1">
    <citation type="submission" date="2020-05" db="EMBL/GenBank/DDBJ databases">
        <title>Phylogenomic resolution of chytrid fungi.</title>
        <authorList>
            <person name="Stajich J.E."/>
            <person name="Amses K."/>
            <person name="Simmons R."/>
            <person name="Seto K."/>
            <person name="Myers J."/>
            <person name="Bonds A."/>
            <person name="Quandt C.A."/>
            <person name="Barry K."/>
            <person name="Liu P."/>
            <person name="Grigoriev I."/>
            <person name="Longcore J.E."/>
            <person name="James T.Y."/>
        </authorList>
    </citation>
    <scope>NUCLEOTIDE SEQUENCE</scope>
    <source>
        <strain evidence="4">JEL0379</strain>
    </source>
</reference>
<evidence type="ECO:0000256" key="1">
    <source>
        <dbReference type="SAM" id="MobiDB-lite"/>
    </source>
</evidence>
<feature type="transmembrane region" description="Helical" evidence="2">
    <location>
        <begin position="145"/>
        <end position="166"/>
    </location>
</feature>
<feature type="transmembrane region" description="Helical" evidence="2">
    <location>
        <begin position="265"/>
        <end position="289"/>
    </location>
</feature>
<gene>
    <name evidence="4" type="primary">FAD2</name>
    <name evidence="4" type="ORF">HDU87_006859</name>
</gene>
<dbReference type="PANTHER" id="PTHR32100">
    <property type="entry name" value="OMEGA-6 FATTY ACID DESATURASE, CHLOROPLASTIC"/>
    <property type="match status" value="1"/>
</dbReference>
<keyword evidence="5" id="KW-1185">Reference proteome</keyword>
<dbReference type="GO" id="GO:0016491">
    <property type="term" value="F:oxidoreductase activity"/>
    <property type="evidence" value="ECO:0007669"/>
    <property type="project" value="InterPro"/>
</dbReference>
<keyword evidence="2" id="KW-1133">Transmembrane helix</keyword>
<dbReference type="InterPro" id="IPR005804">
    <property type="entry name" value="FA_desaturase_dom"/>
</dbReference>
<protein>
    <submittedName>
        <fullName evidence="4">Delta(12)-fatty-acid desaturase</fullName>
    </submittedName>
</protein>
<feature type="compositionally biased region" description="Polar residues" evidence="1">
    <location>
        <begin position="1"/>
        <end position="10"/>
    </location>
</feature>
<evidence type="ECO:0000313" key="4">
    <source>
        <dbReference type="EMBL" id="KAJ3183534.1"/>
    </source>
</evidence>
<feature type="region of interest" description="Disordered" evidence="1">
    <location>
        <begin position="1"/>
        <end position="40"/>
    </location>
</feature>
<dbReference type="AlphaFoldDB" id="A0AAD5XV19"/>
<feature type="domain" description="Fatty acid desaturase" evidence="3">
    <location>
        <begin position="114"/>
        <end position="389"/>
    </location>
</feature>
<evidence type="ECO:0000259" key="3">
    <source>
        <dbReference type="Pfam" id="PF00487"/>
    </source>
</evidence>